<proteinExistence type="predicted"/>
<dbReference type="Proteomes" id="UP000675880">
    <property type="component" value="Unassembled WGS sequence"/>
</dbReference>
<evidence type="ECO:0000313" key="1">
    <source>
        <dbReference type="EMBL" id="CAE6799032.1"/>
    </source>
</evidence>
<organism evidence="1 2">
    <name type="scientific">Nitrospira defluvii</name>
    <dbReference type="NCBI Taxonomy" id="330214"/>
    <lineage>
        <taxon>Bacteria</taxon>
        <taxon>Pseudomonadati</taxon>
        <taxon>Nitrospirota</taxon>
        <taxon>Nitrospiria</taxon>
        <taxon>Nitrospirales</taxon>
        <taxon>Nitrospiraceae</taxon>
        <taxon>Nitrospira</taxon>
    </lineage>
</organism>
<reference evidence="1 2" key="1">
    <citation type="submission" date="2021-02" db="EMBL/GenBank/DDBJ databases">
        <authorList>
            <person name="Han P."/>
        </authorList>
    </citation>
    <scope>NUCLEOTIDE SEQUENCE [LARGE SCALE GENOMIC DNA]</scope>
    <source>
        <strain evidence="1">Candidatus Nitrospira sp. ZN2</strain>
    </source>
</reference>
<sequence>MPTFIPILFLKLCIHLDQPVRFSGSYI</sequence>
<comment type="caution">
    <text evidence="1">The sequence shown here is derived from an EMBL/GenBank/DDBJ whole genome shotgun (WGS) entry which is preliminary data.</text>
</comment>
<dbReference type="EMBL" id="CAJNBJ010000020">
    <property type="protein sequence ID" value="CAE6799032.1"/>
    <property type="molecule type" value="Genomic_DNA"/>
</dbReference>
<name>A0ABM8SB47_9BACT</name>
<accession>A0ABM8SB47</accession>
<keyword evidence="2" id="KW-1185">Reference proteome</keyword>
<evidence type="ECO:0000313" key="2">
    <source>
        <dbReference type="Proteomes" id="UP000675880"/>
    </source>
</evidence>
<protein>
    <submittedName>
        <fullName evidence="1">Uncharacterized protein</fullName>
    </submittedName>
</protein>
<gene>
    <name evidence="1" type="ORF">NSPZN2_70235</name>
</gene>